<feature type="region of interest" description="Disordered" evidence="11">
    <location>
        <begin position="862"/>
        <end position="887"/>
    </location>
</feature>
<dbReference type="Pfam" id="PF00612">
    <property type="entry name" value="IQ"/>
    <property type="match status" value="2"/>
</dbReference>
<feature type="compositionally biased region" description="Low complexity" evidence="11">
    <location>
        <begin position="914"/>
        <end position="926"/>
    </location>
</feature>
<dbReference type="GO" id="GO:0035556">
    <property type="term" value="P:intracellular signal transduction"/>
    <property type="evidence" value="ECO:0007669"/>
    <property type="project" value="InterPro"/>
</dbReference>
<dbReference type="PROSITE" id="PS51456">
    <property type="entry name" value="MYOSIN_MOTOR"/>
    <property type="match status" value="1"/>
</dbReference>
<dbReference type="FunFam" id="1.20.120.720:FF:000003">
    <property type="entry name" value="Putative unconventional myosin-IXa"/>
    <property type="match status" value="1"/>
</dbReference>
<feature type="region of interest" description="Disordered" evidence="11">
    <location>
        <begin position="385"/>
        <end position="414"/>
    </location>
</feature>
<dbReference type="PROSITE" id="PS50096">
    <property type="entry name" value="IQ"/>
    <property type="match status" value="2"/>
</dbReference>
<dbReference type="GO" id="GO:0016459">
    <property type="term" value="C:myosin complex"/>
    <property type="evidence" value="ECO:0007669"/>
    <property type="project" value="UniProtKB-KW"/>
</dbReference>
<evidence type="ECO:0000256" key="1">
    <source>
        <dbReference type="ARBA" id="ARBA00004370"/>
    </source>
</evidence>
<dbReference type="InterPro" id="IPR000048">
    <property type="entry name" value="IQ_motif_EF-hand-BS"/>
</dbReference>
<dbReference type="GeneTree" id="ENSGT00940000154905"/>
<dbReference type="Gene3D" id="1.20.5.4820">
    <property type="match status" value="1"/>
</dbReference>
<accession>A0A8D0AIZ6</accession>
<evidence type="ECO:0000256" key="4">
    <source>
        <dbReference type="ARBA" id="ARBA00022741"/>
    </source>
</evidence>
<evidence type="ECO:0000256" key="3">
    <source>
        <dbReference type="ARBA" id="ARBA00022490"/>
    </source>
</evidence>
<dbReference type="FunFam" id="3.40.850.10:FF:000008">
    <property type="entry name" value="Putative unconventional myosin-IXa"/>
    <property type="match status" value="1"/>
</dbReference>
<dbReference type="PANTHER" id="PTHR46184">
    <property type="entry name" value="UNCONVENTIONAL MYOSIN-IXB-LIKE PROTEIN"/>
    <property type="match status" value="1"/>
</dbReference>
<dbReference type="GO" id="GO:0051015">
    <property type="term" value="F:actin filament binding"/>
    <property type="evidence" value="ECO:0007669"/>
    <property type="project" value="TreeGrafter"/>
</dbReference>
<keyword evidence="10" id="KW-0009">Actin-binding</keyword>
<dbReference type="InterPro" id="IPR036961">
    <property type="entry name" value="Kinesin_motor_dom_sf"/>
</dbReference>
<dbReference type="AlphaFoldDB" id="A0A8D0AIZ6"/>
<keyword evidence="6" id="KW-0175">Coiled coil</keyword>
<dbReference type="SMART" id="SM00242">
    <property type="entry name" value="MYSc"/>
    <property type="match status" value="1"/>
</dbReference>
<keyword evidence="9" id="KW-0505">Motor protein</keyword>
<proteinExistence type="inferred from homology"/>
<dbReference type="Proteomes" id="UP000694568">
    <property type="component" value="Unplaced"/>
</dbReference>
<keyword evidence="4" id="KW-0547">Nucleotide-binding</keyword>
<keyword evidence="14" id="KW-1185">Reference proteome</keyword>
<dbReference type="Gene3D" id="1.20.120.720">
    <property type="entry name" value="Myosin VI head, motor domain, U50 subdomain"/>
    <property type="match status" value="1"/>
</dbReference>
<keyword evidence="3" id="KW-0963">Cytoplasm</keyword>
<keyword evidence="5" id="KW-0067">ATP-binding</keyword>
<feature type="region of interest" description="Disordered" evidence="11">
    <location>
        <begin position="990"/>
        <end position="1058"/>
    </location>
</feature>
<evidence type="ECO:0000313" key="14">
    <source>
        <dbReference type="Proteomes" id="UP000694568"/>
    </source>
</evidence>
<dbReference type="Pfam" id="PF00063">
    <property type="entry name" value="Myosin_head"/>
    <property type="match status" value="2"/>
</dbReference>
<dbReference type="InterPro" id="IPR027417">
    <property type="entry name" value="P-loop_NTPase"/>
</dbReference>
<evidence type="ECO:0000256" key="6">
    <source>
        <dbReference type="ARBA" id="ARBA00023054"/>
    </source>
</evidence>
<evidence type="ECO:0000256" key="11">
    <source>
        <dbReference type="SAM" id="MobiDB-lite"/>
    </source>
</evidence>
<dbReference type="GO" id="GO:0005737">
    <property type="term" value="C:cytoplasm"/>
    <property type="evidence" value="ECO:0007669"/>
    <property type="project" value="UniProtKB-SubCell"/>
</dbReference>
<dbReference type="GO" id="GO:0000146">
    <property type="term" value="F:microfilament motor activity"/>
    <property type="evidence" value="ECO:0007669"/>
    <property type="project" value="InterPro"/>
</dbReference>
<dbReference type="SUPFAM" id="SSF52540">
    <property type="entry name" value="P-loop containing nucleoside triphosphate hydrolases"/>
    <property type="match status" value="2"/>
</dbReference>
<dbReference type="InterPro" id="IPR046987">
    <property type="entry name" value="Myo9"/>
</dbReference>
<feature type="domain" description="Myosin motor" evidence="12">
    <location>
        <begin position="1"/>
        <end position="616"/>
    </location>
</feature>
<keyword evidence="7 10" id="KW-0518">Myosin</keyword>
<feature type="region of interest" description="Disordered" evidence="11">
    <location>
        <begin position="763"/>
        <end position="793"/>
    </location>
</feature>
<dbReference type="FunFam" id="1.20.58.530:FF:000009">
    <property type="entry name" value="unconventional myosin-IXb isoform X1"/>
    <property type="match status" value="1"/>
</dbReference>
<feature type="region of interest" description="Disordered" evidence="11">
    <location>
        <begin position="804"/>
        <end position="823"/>
    </location>
</feature>
<keyword evidence="8" id="KW-0472">Membrane</keyword>
<evidence type="ECO:0000256" key="7">
    <source>
        <dbReference type="ARBA" id="ARBA00023123"/>
    </source>
</evidence>
<dbReference type="GO" id="GO:0005884">
    <property type="term" value="C:actin filament"/>
    <property type="evidence" value="ECO:0007669"/>
    <property type="project" value="TreeGrafter"/>
</dbReference>
<name>A0A8D0AIZ6_SANLU</name>
<evidence type="ECO:0000256" key="10">
    <source>
        <dbReference type="PROSITE-ProRule" id="PRU00782"/>
    </source>
</evidence>
<dbReference type="PRINTS" id="PR00193">
    <property type="entry name" value="MYOSINHEAVY"/>
</dbReference>
<protein>
    <submittedName>
        <fullName evidence="13">Myosin IXAb</fullName>
    </submittedName>
</protein>
<sequence length="1058" mass="120341">MEMVGFLPTTRKQIFSLLSAILHLGNIRYKKKTYRDDSIDICNPEVLPIVSELLEVREEMLLEALTTRKTVTVGERLIVPYKLAEAGTVRDSMAKSLYSALFDWIVFRTNHALLNNKDLEDKSKILSIGVLDIFGFEDYENNSFEQFCINFANERLQHYFNQHIFKLEQEEYRAEGITWHNIEYIDNSGCLNLISKKPTALFHLLDEECNFPQASNQTLLDKFKRQHEGNSYIEFPAVMEPAFIITHYAGKVKYGVKDFREKNTDHMRPDIVALLKSSKNAFICSLMGIDPMATFRWAVLRAYFRALVAFREAGRRHTHKKTGNDAAVSCSVVKTVDSFSFLHHPVHQRSLEILQRCKDEKYSNFKSYMSLILLSCRPGITRKNPRTPLSDLQGTNALNEKASCSRSGRVSSTGSPALEEDGIFLNSTSSKLLERAQGILLRNKNVKSKPSLPKHLLDVKSLRYLSSVTLHDRITKSLLHLHKKKKPPSISAQFQASLNKLMETLDQSEPYFVKCIRSNAEKLPLRFNDSLVLRQLRYTGMLETVRIRQSGYSIKYTFQDFVHHFHVLLPRGTSPTKSGIREFFRRIHLPPAGYQVGNTTVFLREVERQRLQTLLHQEVLRRIVTLQRHFDLLPFYTFSLSSTMDSGDEEEAAVCLQAAWRSYRERRRFLQRRDSAIVIQRSWRHYCHRRSLAAVTVQTAWRGFRERSRYCRAYRTVTQLQAMECNYTDETSHKNRSKRESRRMRELEQAQFSLKLLKVRSTSLQEDSVPDSSTCQLEDPHRHSPRGSPASHGSFELLSVEDMETEGSGGFASQSTGPQEHPQIADTQLHEGLRDSNFNEKPAMEPPNKAEGPRATFYIASDQSPVHEPKFESPRKSYRERRESASRRPVVVLISMQKESPVEEEGLLAAQTLEGASETGAASSGSQMTPVAGSDVVSEMEQPHGFAIQTESDVFEVDKSSEVRYSTAHGSSPESGICSSEVDIQILLGPTSSVPAVPPSQPERKAIRPAQEAPSPILDTKPPKAQKKSSGQTVIVNMVEKSPNAVFSPPRRKLPFSK</sequence>
<reference evidence="13" key="1">
    <citation type="submission" date="2025-08" db="UniProtKB">
        <authorList>
            <consortium name="Ensembl"/>
        </authorList>
    </citation>
    <scope>IDENTIFICATION</scope>
</reference>
<dbReference type="FunFam" id="1.20.58.530:FF:000005">
    <property type="entry name" value="unconventional myosin-IXa isoform X1"/>
    <property type="match status" value="1"/>
</dbReference>
<comment type="subcellular location">
    <subcellularLocation>
        <location evidence="2">Cytoplasm</location>
    </subcellularLocation>
    <subcellularLocation>
        <location evidence="1">Membrane</location>
    </subcellularLocation>
</comment>
<evidence type="ECO:0000256" key="5">
    <source>
        <dbReference type="ARBA" id="ARBA00022840"/>
    </source>
</evidence>
<feature type="compositionally biased region" description="Basic and acidic residues" evidence="11">
    <location>
        <begin position="865"/>
        <end position="886"/>
    </location>
</feature>
<dbReference type="GO" id="GO:0005524">
    <property type="term" value="F:ATP binding"/>
    <property type="evidence" value="ECO:0007669"/>
    <property type="project" value="UniProtKB-KW"/>
</dbReference>
<dbReference type="PANTHER" id="PTHR46184:SF3">
    <property type="entry name" value="UNCONVENTIONAL MYOSIN-IXA"/>
    <property type="match status" value="1"/>
</dbReference>
<feature type="compositionally biased region" description="Polar residues" evidence="11">
    <location>
        <begin position="763"/>
        <end position="776"/>
    </location>
</feature>
<comment type="similarity">
    <text evidence="10">Belongs to the TRAFAC class myosin-kinesin ATPase superfamily. Myosin family.</text>
</comment>
<dbReference type="Ensembl" id="ENSSLUT00000056304.1">
    <property type="protein sequence ID" value="ENSSLUP00000054699.1"/>
    <property type="gene ID" value="ENSSLUG00000023626.1"/>
</dbReference>
<dbReference type="SMART" id="SM00015">
    <property type="entry name" value="IQ"/>
    <property type="match status" value="2"/>
</dbReference>
<dbReference type="InterPro" id="IPR001609">
    <property type="entry name" value="Myosin_head_motor_dom-like"/>
</dbReference>
<evidence type="ECO:0000256" key="9">
    <source>
        <dbReference type="ARBA" id="ARBA00023175"/>
    </source>
</evidence>
<feature type="region of interest" description="Disordered" evidence="11">
    <location>
        <begin position="914"/>
        <end position="937"/>
    </location>
</feature>
<dbReference type="Gene3D" id="1.20.58.530">
    <property type="match status" value="2"/>
</dbReference>
<feature type="region of interest" description="Actin-binding" evidence="10">
    <location>
        <begin position="498"/>
        <end position="520"/>
    </location>
</feature>
<dbReference type="GO" id="GO:0005096">
    <property type="term" value="F:GTPase activator activity"/>
    <property type="evidence" value="ECO:0007669"/>
    <property type="project" value="InterPro"/>
</dbReference>
<evidence type="ECO:0000259" key="12">
    <source>
        <dbReference type="PROSITE" id="PS51456"/>
    </source>
</evidence>
<organism evidence="13 14">
    <name type="scientific">Sander lucioperca</name>
    <name type="common">Pike-perch</name>
    <name type="synonym">Perca lucioperca</name>
    <dbReference type="NCBI Taxonomy" id="283035"/>
    <lineage>
        <taxon>Eukaryota</taxon>
        <taxon>Metazoa</taxon>
        <taxon>Chordata</taxon>
        <taxon>Craniata</taxon>
        <taxon>Vertebrata</taxon>
        <taxon>Euteleostomi</taxon>
        <taxon>Actinopterygii</taxon>
        <taxon>Neopterygii</taxon>
        <taxon>Teleostei</taxon>
        <taxon>Neoteleostei</taxon>
        <taxon>Acanthomorphata</taxon>
        <taxon>Eupercaria</taxon>
        <taxon>Perciformes</taxon>
        <taxon>Percoidei</taxon>
        <taxon>Percidae</taxon>
        <taxon>Luciopercinae</taxon>
        <taxon>Sander</taxon>
    </lineage>
</organism>
<dbReference type="Gene3D" id="3.40.850.10">
    <property type="entry name" value="Kinesin motor domain"/>
    <property type="match status" value="1"/>
</dbReference>
<dbReference type="Gene3D" id="1.20.5.190">
    <property type="match status" value="1"/>
</dbReference>
<evidence type="ECO:0000313" key="13">
    <source>
        <dbReference type="Ensembl" id="ENSSLUP00000054699.1"/>
    </source>
</evidence>
<comment type="caution">
    <text evidence="10">Lacks conserved residue(s) required for the propagation of feature annotation.</text>
</comment>
<evidence type="ECO:0000256" key="2">
    <source>
        <dbReference type="ARBA" id="ARBA00004496"/>
    </source>
</evidence>
<evidence type="ECO:0000256" key="8">
    <source>
        <dbReference type="ARBA" id="ARBA00023136"/>
    </source>
</evidence>
<feature type="compositionally biased region" description="Polar residues" evidence="11">
    <location>
        <begin position="390"/>
        <end position="414"/>
    </location>
</feature>
<reference evidence="13" key="2">
    <citation type="submission" date="2025-09" db="UniProtKB">
        <authorList>
            <consortium name="Ensembl"/>
        </authorList>
    </citation>
    <scope>IDENTIFICATION</scope>
</reference>